<keyword evidence="2" id="KW-0489">Methyltransferase</keyword>
<feature type="non-terminal residue" evidence="2">
    <location>
        <position position="1"/>
    </location>
</feature>
<dbReference type="Proteomes" id="UP000485058">
    <property type="component" value="Unassembled WGS sequence"/>
</dbReference>
<gene>
    <name evidence="2" type="ORF">HaLaN_21916</name>
</gene>
<accession>A0A699ZNB8</accession>
<keyword evidence="3" id="KW-1185">Reference proteome</keyword>
<reference evidence="2 3" key="1">
    <citation type="submission" date="2020-02" db="EMBL/GenBank/DDBJ databases">
        <title>Draft genome sequence of Haematococcus lacustris strain NIES-144.</title>
        <authorList>
            <person name="Morimoto D."/>
            <person name="Nakagawa S."/>
            <person name="Yoshida T."/>
            <person name="Sawayama S."/>
        </authorList>
    </citation>
    <scope>NUCLEOTIDE SEQUENCE [LARGE SCALE GENOMIC DNA]</scope>
    <source>
        <strain evidence="2 3">NIES-144</strain>
    </source>
</reference>
<evidence type="ECO:0000313" key="3">
    <source>
        <dbReference type="Proteomes" id="UP000485058"/>
    </source>
</evidence>
<keyword evidence="2" id="KW-0808">Transferase</keyword>
<comment type="caution">
    <text evidence="2">The sequence shown here is derived from an EMBL/GenBank/DDBJ whole genome shotgun (WGS) entry which is preliminary data.</text>
</comment>
<dbReference type="GO" id="GO:0008168">
    <property type="term" value="F:methyltransferase activity"/>
    <property type="evidence" value="ECO:0007669"/>
    <property type="project" value="UniProtKB-KW"/>
</dbReference>
<protein>
    <submittedName>
        <fullName evidence="2">Histone-lysine N-methyltransferase trithorax</fullName>
    </submittedName>
</protein>
<feature type="compositionally biased region" description="Basic residues" evidence="1">
    <location>
        <begin position="15"/>
        <end position="25"/>
    </location>
</feature>
<dbReference type="GO" id="GO:0032259">
    <property type="term" value="P:methylation"/>
    <property type="evidence" value="ECO:0007669"/>
    <property type="project" value="UniProtKB-KW"/>
</dbReference>
<dbReference type="AlphaFoldDB" id="A0A699ZNB8"/>
<evidence type="ECO:0000256" key="1">
    <source>
        <dbReference type="SAM" id="MobiDB-lite"/>
    </source>
</evidence>
<feature type="non-terminal residue" evidence="2">
    <location>
        <position position="197"/>
    </location>
</feature>
<dbReference type="EMBL" id="BLLF01002464">
    <property type="protein sequence ID" value="GFH24173.1"/>
    <property type="molecule type" value="Genomic_DNA"/>
</dbReference>
<organism evidence="2 3">
    <name type="scientific">Haematococcus lacustris</name>
    <name type="common">Green alga</name>
    <name type="synonym">Haematococcus pluvialis</name>
    <dbReference type="NCBI Taxonomy" id="44745"/>
    <lineage>
        <taxon>Eukaryota</taxon>
        <taxon>Viridiplantae</taxon>
        <taxon>Chlorophyta</taxon>
        <taxon>core chlorophytes</taxon>
        <taxon>Chlorophyceae</taxon>
        <taxon>CS clade</taxon>
        <taxon>Chlamydomonadales</taxon>
        <taxon>Haematococcaceae</taxon>
        <taxon>Haematococcus</taxon>
    </lineage>
</organism>
<sequence length="197" mass="21888">MADTSALASVPKMPVRAKQRKPVHQKKPELAQKTPEPEDAVPSKRQRRAPAWLAPSTFSIEAVPETLAEHLKKAEPDAKQRSQGGSRMTQWRLINKKCMVVEMEHQGVKYRGCMNRVGLAPTVGTVVENYEPVKLVGGNDGELCAMCEKPLLQQLYPCEAELAQVVRCCVATNWVTHCHLTCGLWAPEVYEDSQGNL</sequence>
<proteinExistence type="predicted"/>
<evidence type="ECO:0000313" key="2">
    <source>
        <dbReference type="EMBL" id="GFH24173.1"/>
    </source>
</evidence>
<name>A0A699ZNB8_HAELA</name>
<feature type="region of interest" description="Disordered" evidence="1">
    <location>
        <begin position="1"/>
        <end position="52"/>
    </location>
</feature>